<proteinExistence type="predicted"/>
<feature type="region of interest" description="Disordered" evidence="1">
    <location>
        <begin position="292"/>
        <end position="359"/>
    </location>
</feature>
<feature type="compositionally biased region" description="Low complexity" evidence="1">
    <location>
        <begin position="388"/>
        <end position="411"/>
    </location>
</feature>
<evidence type="ECO:0000259" key="2">
    <source>
        <dbReference type="Pfam" id="PF08588"/>
    </source>
</evidence>
<sequence>MSDSVVDPAARDKYLLQVTAGPSYNPSDHKPVAVNETDATHIESDILSAWIRVRIKDYHGLPRGSPSSSPYFNHPQHTSDRYSIAYSFIPKKDMSGSDLVMGFDYGHSIKHQLPPGFRYAMKIATSLLDPGLYSDPYSDQPYLYGPALSSFFAFRIGEKTSIMSPSDQLSQLDQESDSVIEEGAYGSGAEIRETLKMPSRWKKRRKFYLDANALANFTFEKDRMYHVDFFNPHLDFANFALRLPGFSISVARYIDEKTHHLRYVLKNRKTDEVLIVVIFRLLYGKELKEVLEQEKSNESVPSTIAADESRKDKDHDELTKGHNTEKDGGYAHRRASTPAEIPGEPGPEAANPDHDNQNALGYAGQATAAVSGLTSTVAAAYRALGFGNSSSSASDSDASSRNSSPHSSGQSTIAKIDNIDNQTVERFLQDQTILALLTIQRSKMQTQQSFWQFFLLSFLSLLAIRYVSSASTTPQIPDAINASVCESQDQPNPIASIYPNNATGVLNGTISVVPISLDLARQLIPSQYRILEHAYRHLLPSFPKNMYPAVVQAVHDHDIQASGFKVPDFSRAGIEFPFLDLLGDNSTSFKWVPSLLISSDNTLAIQGSEAYGTTTYPATFNPTCDAYKAVTDAKRPGTTSYIGRSTNSSASGTACVDTQFSATTKQAYPLNFFVNVTNQIIFADGKSCDNMIRFFNTSLSTAPNTIQTVKGTVRAKILPFKDEQVWNDVYGIRLASAFIENNYLPCENFRGYGSSD</sequence>
<name>A0A9Q9DT83_CURCL</name>
<accession>A0A9Q9DT83</accession>
<dbReference type="VEuPathDB" id="FungiDB:yc1106_06812"/>
<feature type="region of interest" description="Disordered" evidence="1">
    <location>
        <begin position="388"/>
        <end position="414"/>
    </location>
</feature>
<dbReference type="PANTHER" id="PTHR34826:SF2">
    <property type="entry name" value="UPF0590 PROTEIN C409.17C"/>
    <property type="match status" value="1"/>
</dbReference>
<protein>
    <recommendedName>
        <fullName evidence="2">Domain of unknown function at the cortex 1 domain-containing protein</fullName>
    </recommendedName>
</protein>
<evidence type="ECO:0000313" key="3">
    <source>
        <dbReference type="EMBL" id="USP79538.1"/>
    </source>
</evidence>
<dbReference type="EMBL" id="CP089278">
    <property type="protein sequence ID" value="USP79538.1"/>
    <property type="molecule type" value="Genomic_DNA"/>
</dbReference>
<dbReference type="AlphaFoldDB" id="A0A9Q9DT83"/>
<evidence type="ECO:0000256" key="1">
    <source>
        <dbReference type="SAM" id="MobiDB-lite"/>
    </source>
</evidence>
<feature type="compositionally biased region" description="Low complexity" evidence="1">
    <location>
        <begin position="338"/>
        <end position="350"/>
    </location>
</feature>
<dbReference type="InterPro" id="IPR013897">
    <property type="entry name" value="Duc1"/>
</dbReference>
<dbReference type="Pfam" id="PF08588">
    <property type="entry name" value="Duc1"/>
    <property type="match status" value="1"/>
</dbReference>
<dbReference type="OrthoDB" id="2119945at2759"/>
<gene>
    <name evidence="3" type="ORF">yc1106_06812</name>
</gene>
<dbReference type="PANTHER" id="PTHR34826">
    <property type="entry name" value="UPF0590 PROTEIN C409.17C"/>
    <property type="match status" value="1"/>
</dbReference>
<dbReference type="Proteomes" id="UP001056012">
    <property type="component" value="Chromosome 5"/>
</dbReference>
<keyword evidence="4" id="KW-1185">Reference proteome</keyword>
<feature type="domain" description="Domain of unknown function at the cortex 1" evidence="2">
    <location>
        <begin position="16"/>
        <end position="281"/>
    </location>
</feature>
<feature type="compositionally biased region" description="Basic and acidic residues" evidence="1">
    <location>
        <begin position="307"/>
        <end position="330"/>
    </location>
</feature>
<reference evidence="3" key="1">
    <citation type="submission" date="2021-12" db="EMBL/GenBank/DDBJ databases">
        <title>Curvularia clavata genome.</title>
        <authorList>
            <person name="Cao Y."/>
        </authorList>
    </citation>
    <scope>NUCLEOTIDE SEQUENCE</scope>
    <source>
        <strain evidence="3">Yc1106</strain>
    </source>
</reference>
<evidence type="ECO:0000313" key="4">
    <source>
        <dbReference type="Proteomes" id="UP001056012"/>
    </source>
</evidence>
<organism evidence="3 4">
    <name type="scientific">Curvularia clavata</name>
    <dbReference type="NCBI Taxonomy" id="95742"/>
    <lineage>
        <taxon>Eukaryota</taxon>
        <taxon>Fungi</taxon>
        <taxon>Dikarya</taxon>
        <taxon>Ascomycota</taxon>
        <taxon>Pezizomycotina</taxon>
        <taxon>Dothideomycetes</taxon>
        <taxon>Pleosporomycetidae</taxon>
        <taxon>Pleosporales</taxon>
        <taxon>Pleosporineae</taxon>
        <taxon>Pleosporaceae</taxon>
        <taxon>Curvularia</taxon>
    </lineage>
</organism>